<dbReference type="InterPro" id="IPR023214">
    <property type="entry name" value="HAD_sf"/>
</dbReference>
<dbReference type="AlphaFoldDB" id="A0A6J4HJJ8"/>
<dbReference type="SFLD" id="SFLDG01129">
    <property type="entry name" value="C1.5:_HAD__Beta-PGM__Phosphata"/>
    <property type="match status" value="1"/>
</dbReference>
<reference evidence="1" key="1">
    <citation type="submission" date="2020-02" db="EMBL/GenBank/DDBJ databases">
        <authorList>
            <person name="Meier V. D."/>
        </authorList>
    </citation>
    <scope>NUCLEOTIDE SEQUENCE</scope>
    <source>
        <strain evidence="1">AVDCRST_MAG42</strain>
    </source>
</reference>
<name>A0A6J4HJJ8_9BACT</name>
<dbReference type="PANTHER" id="PTHR43434">
    <property type="entry name" value="PHOSPHOGLYCOLATE PHOSPHATASE"/>
    <property type="match status" value="1"/>
</dbReference>
<dbReference type="NCBIfam" id="TIGR01509">
    <property type="entry name" value="HAD-SF-IA-v3"/>
    <property type="match status" value="1"/>
</dbReference>
<dbReference type="InterPro" id="IPR041492">
    <property type="entry name" value="HAD_2"/>
</dbReference>
<dbReference type="Pfam" id="PF13419">
    <property type="entry name" value="HAD_2"/>
    <property type="match status" value="1"/>
</dbReference>
<protein>
    <recommendedName>
        <fullName evidence="2">HAD family hydrolase</fullName>
    </recommendedName>
</protein>
<dbReference type="NCBIfam" id="TIGR01549">
    <property type="entry name" value="HAD-SF-IA-v1"/>
    <property type="match status" value="1"/>
</dbReference>
<accession>A0A6J4HJJ8</accession>
<sequence>MIRAVIFDLDGTLVDSNDLHAEAWQETFRHFGKEIPYGDLRRQIGKGGDQYLPEFLNAREMKEIRPEIEEFRSDLFKRKYLERVRPFPKVRELFQKLRDDGKRVALGSSGNSDEVTHYAELAKIGQLFETKTTKSDVDESKPRPDIFLAALNLLGTAADETIVVGDTPYDVQAAKKASLATIGLRCGGFPEDELRAFGAVAIYNDPADLLESYERSPLA</sequence>
<dbReference type="Gene3D" id="3.40.50.1000">
    <property type="entry name" value="HAD superfamily/HAD-like"/>
    <property type="match status" value="1"/>
</dbReference>
<dbReference type="SFLD" id="SFLDG01135">
    <property type="entry name" value="C1.5.6:_HAD__Beta-PGM__Phospha"/>
    <property type="match status" value="1"/>
</dbReference>
<dbReference type="Gene3D" id="1.10.150.240">
    <property type="entry name" value="Putative phosphatase, domain 2"/>
    <property type="match status" value="1"/>
</dbReference>
<dbReference type="InterPro" id="IPR036412">
    <property type="entry name" value="HAD-like_sf"/>
</dbReference>
<dbReference type="InterPro" id="IPR023198">
    <property type="entry name" value="PGP-like_dom2"/>
</dbReference>
<dbReference type="SFLD" id="SFLDS00003">
    <property type="entry name" value="Haloacid_Dehalogenase"/>
    <property type="match status" value="1"/>
</dbReference>
<evidence type="ECO:0000313" key="1">
    <source>
        <dbReference type="EMBL" id="CAA9226535.1"/>
    </source>
</evidence>
<dbReference type="PANTHER" id="PTHR43434:SF16">
    <property type="entry name" value="BLL8046 PROTEIN"/>
    <property type="match status" value="1"/>
</dbReference>
<dbReference type="InterPro" id="IPR006439">
    <property type="entry name" value="HAD-SF_hydro_IA"/>
</dbReference>
<dbReference type="SUPFAM" id="SSF56784">
    <property type="entry name" value="HAD-like"/>
    <property type="match status" value="1"/>
</dbReference>
<dbReference type="GO" id="GO:0005829">
    <property type="term" value="C:cytosol"/>
    <property type="evidence" value="ECO:0007669"/>
    <property type="project" value="TreeGrafter"/>
</dbReference>
<dbReference type="GO" id="GO:0006281">
    <property type="term" value="P:DNA repair"/>
    <property type="evidence" value="ECO:0007669"/>
    <property type="project" value="TreeGrafter"/>
</dbReference>
<dbReference type="PRINTS" id="PR00413">
    <property type="entry name" value="HADHALOGNASE"/>
</dbReference>
<gene>
    <name evidence="1" type="ORF">AVDCRST_MAG42-878</name>
</gene>
<proteinExistence type="predicted"/>
<dbReference type="GO" id="GO:0008967">
    <property type="term" value="F:phosphoglycolate phosphatase activity"/>
    <property type="evidence" value="ECO:0007669"/>
    <property type="project" value="TreeGrafter"/>
</dbReference>
<evidence type="ECO:0008006" key="2">
    <source>
        <dbReference type="Google" id="ProtNLM"/>
    </source>
</evidence>
<dbReference type="InterPro" id="IPR050155">
    <property type="entry name" value="HAD-like_hydrolase_sf"/>
</dbReference>
<dbReference type="EMBL" id="CADCTA010000047">
    <property type="protein sequence ID" value="CAA9226535.1"/>
    <property type="molecule type" value="Genomic_DNA"/>
</dbReference>
<organism evidence="1">
    <name type="scientific">uncultured Chthoniobacterales bacterium</name>
    <dbReference type="NCBI Taxonomy" id="1836801"/>
    <lineage>
        <taxon>Bacteria</taxon>
        <taxon>Pseudomonadati</taxon>
        <taxon>Verrucomicrobiota</taxon>
        <taxon>Spartobacteria</taxon>
        <taxon>Chthoniobacterales</taxon>
        <taxon>environmental samples</taxon>
    </lineage>
</organism>